<sequence>MADTKRVVALDIGGTKIASALVTLVPGERPRVDAVGKVPTEAKRGGAVVLERAIESVRRVIEETGAAIDGIGVSSAGVIDPRTGDVTYANEIMPGWGGTHLGAELEAAFGVQARVMNDVHAHALGEARWGAGLGKSSCLVVAVGTGIGGAFVNAGSILLGAHNEAGHIGHVCCTDAVGVPCSCGATGHLEPIAAGPGIIDRYLELGGSELTPSGDPVDGAYIDRLAAAGDEAAIAAEARSGHAIGEVLGSMCNMFDPDCVILSGSVAQCGPAWHDAMARGWNESVMPPVAKTPVVSGSLGGDAPLVGAAENVVSSGYAEFA</sequence>
<dbReference type="InterPro" id="IPR043129">
    <property type="entry name" value="ATPase_NBD"/>
</dbReference>
<gene>
    <name evidence="2" type="ORF">VXJ25_06325</name>
</gene>
<dbReference type="RefSeq" id="WP_330958361.1">
    <property type="nucleotide sequence ID" value="NZ_JAZGJQ010000006.1"/>
</dbReference>
<dbReference type="InterPro" id="IPR000600">
    <property type="entry name" value="ROK"/>
</dbReference>
<dbReference type="InterPro" id="IPR049874">
    <property type="entry name" value="ROK_cs"/>
</dbReference>
<dbReference type="SUPFAM" id="SSF53067">
    <property type="entry name" value="Actin-like ATPase domain"/>
    <property type="match status" value="1"/>
</dbReference>
<name>A0ABU7RAG4_9ACTN</name>
<keyword evidence="3" id="KW-1185">Reference proteome</keyword>
<accession>A0ABU7RAG4</accession>
<organism evidence="2 3">
    <name type="scientific">Olsenella absiana</name>
    <dbReference type="NCBI Taxonomy" id="3115222"/>
    <lineage>
        <taxon>Bacteria</taxon>
        <taxon>Bacillati</taxon>
        <taxon>Actinomycetota</taxon>
        <taxon>Coriobacteriia</taxon>
        <taxon>Coriobacteriales</taxon>
        <taxon>Atopobiaceae</taxon>
        <taxon>Olsenella</taxon>
    </lineage>
</organism>
<proteinExistence type="inferred from homology"/>
<protein>
    <submittedName>
        <fullName evidence="2">ROK family protein</fullName>
    </submittedName>
</protein>
<comment type="caution">
    <text evidence="2">The sequence shown here is derived from an EMBL/GenBank/DDBJ whole genome shotgun (WGS) entry which is preliminary data.</text>
</comment>
<dbReference type="EMBL" id="JAZGJQ010000006">
    <property type="protein sequence ID" value="MEE6147592.1"/>
    <property type="molecule type" value="Genomic_DNA"/>
</dbReference>
<dbReference type="PROSITE" id="PS01125">
    <property type="entry name" value="ROK"/>
    <property type="match status" value="1"/>
</dbReference>
<dbReference type="Pfam" id="PF00480">
    <property type="entry name" value="ROK"/>
    <property type="match status" value="1"/>
</dbReference>
<evidence type="ECO:0000256" key="1">
    <source>
        <dbReference type="ARBA" id="ARBA00006479"/>
    </source>
</evidence>
<dbReference type="PANTHER" id="PTHR18964:SF169">
    <property type="entry name" value="N-ACETYLMANNOSAMINE KINASE"/>
    <property type="match status" value="1"/>
</dbReference>
<reference evidence="2 3" key="1">
    <citation type="submission" date="2024-01" db="EMBL/GenBank/DDBJ databases">
        <title>Description of Olsenella sp. nov., isolated from pig feces.</title>
        <authorList>
            <person name="Chang Y.-H."/>
        </authorList>
    </citation>
    <scope>NUCLEOTIDE SEQUENCE [LARGE SCALE GENOMIC DNA]</scope>
    <source>
        <strain evidence="2 3">YH-ols2223</strain>
    </source>
</reference>
<dbReference type="Gene3D" id="3.30.420.40">
    <property type="match status" value="2"/>
</dbReference>
<dbReference type="Proteomes" id="UP001332931">
    <property type="component" value="Unassembled WGS sequence"/>
</dbReference>
<evidence type="ECO:0000313" key="2">
    <source>
        <dbReference type="EMBL" id="MEE6147592.1"/>
    </source>
</evidence>
<dbReference type="PANTHER" id="PTHR18964">
    <property type="entry name" value="ROK (REPRESSOR, ORF, KINASE) FAMILY"/>
    <property type="match status" value="1"/>
</dbReference>
<evidence type="ECO:0000313" key="3">
    <source>
        <dbReference type="Proteomes" id="UP001332931"/>
    </source>
</evidence>
<comment type="similarity">
    <text evidence="1">Belongs to the ROK (NagC/XylR) family.</text>
</comment>